<dbReference type="EMBL" id="KZ308734">
    <property type="protein sequence ID" value="KAG8233649.1"/>
    <property type="molecule type" value="Genomic_DNA"/>
</dbReference>
<gene>
    <name evidence="1" type="ORF">J437_LFUL013695</name>
</gene>
<dbReference type="OrthoDB" id="8063408at2759"/>
<evidence type="ECO:0000313" key="1">
    <source>
        <dbReference type="EMBL" id="KAG8233649.1"/>
    </source>
</evidence>
<comment type="caution">
    <text evidence="1">The sequence shown here is derived from an EMBL/GenBank/DDBJ whole genome shotgun (WGS) entry which is preliminary data.</text>
</comment>
<dbReference type="PANTHER" id="PTHR46114">
    <property type="entry name" value="APPLE DOMAIN-CONTAINING PROTEIN"/>
    <property type="match status" value="1"/>
</dbReference>
<protein>
    <submittedName>
        <fullName evidence="1">Uncharacterized protein</fullName>
    </submittedName>
</protein>
<proteinExistence type="predicted"/>
<dbReference type="PANTHER" id="PTHR46114:SF1">
    <property type="entry name" value="ZAD DOMAIN-CONTAINING PROTEIN"/>
    <property type="match status" value="1"/>
</dbReference>
<dbReference type="Proteomes" id="UP000792457">
    <property type="component" value="Unassembled WGS sequence"/>
</dbReference>
<reference evidence="1" key="1">
    <citation type="submission" date="2013-04" db="EMBL/GenBank/DDBJ databases">
        <authorList>
            <person name="Qu J."/>
            <person name="Murali S.C."/>
            <person name="Bandaranaike D."/>
            <person name="Bellair M."/>
            <person name="Blankenburg K."/>
            <person name="Chao H."/>
            <person name="Dinh H."/>
            <person name="Doddapaneni H."/>
            <person name="Downs B."/>
            <person name="Dugan-Rocha S."/>
            <person name="Elkadiri S."/>
            <person name="Gnanaolivu R.D."/>
            <person name="Hernandez B."/>
            <person name="Javaid M."/>
            <person name="Jayaseelan J.C."/>
            <person name="Lee S."/>
            <person name="Li M."/>
            <person name="Ming W."/>
            <person name="Munidasa M."/>
            <person name="Muniz J."/>
            <person name="Nguyen L."/>
            <person name="Ongeri F."/>
            <person name="Osuji N."/>
            <person name="Pu L.-L."/>
            <person name="Puazo M."/>
            <person name="Qu C."/>
            <person name="Quiroz J."/>
            <person name="Raj R."/>
            <person name="Weissenberger G."/>
            <person name="Xin Y."/>
            <person name="Zou X."/>
            <person name="Han Y."/>
            <person name="Richards S."/>
            <person name="Worley K."/>
            <person name="Muzny D."/>
            <person name="Gibbs R."/>
        </authorList>
    </citation>
    <scope>NUCLEOTIDE SEQUENCE</scope>
    <source>
        <strain evidence="1">Sampled in the wild</strain>
    </source>
</reference>
<reference evidence="1" key="2">
    <citation type="submission" date="2017-10" db="EMBL/GenBank/DDBJ databases">
        <title>Ladona fulva Genome sequencing and assembly.</title>
        <authorList>
            <person name="Murali S."/>
            <person name="Richards S."/>
            <person name="Bandaranaike D."/>
            <person name="Bellair M."/>
            <person name="Blankenburg K."/>
            <person name="Chao H."/>
            <person name="Dinh H."/>
            <person name="Doddapaneni H."/>
            <person name="Dugan-Rocha S."/>
            <person name="Elkadiri S."/>
            <person name="Gnanaolivu R."/>
            <person name="Hernandez B."/>
            <person name="Skinner E."/>
            <person name="Javaid M."/>
            <person name="Lee S."/>
            <person name="Li M."/>
            <person name="Ming W."/>
            <person name="Munidasa M."/>
            <person name="Muniz J."/>
            <person name="Nguyen L."/>
            <person name="Hughes D."/>
            <person name="Osuji N."/>
            <person name="Pu L.-L."/>
            <person name="Puazo M."/>
            <person name="Qu C."/>
            <person name="Quiroz J."/>
            <person name="Raj R."/>
            <person name="Weissenberger G."/>
            <person name="Xin Y."/>
            <person name="Zou X."/>
            <person name="Han Y."/>
            <person name="Worley K."/>
            <person name="Muzny D."/>
            <person name="Gibbs R."/>
        </authorList>
    </citation>
    <scope>NUCLEOTIDE SEQUENCE</scope>
    <source>
        <strain evidence="1">Sampled in the wild</strain>
    </source>
</reference>
<name>A0A8K0KE88_LADFU</name>
<sequence>MGLGMSLKVHILDAHLDKFKENMRVYSKEQGKPIHQDIWDFERRYQGQHNENMKEATFWARSREHKE</sequence>
<keyword evidence="2" id="KW-1185">Reference proteome</keyword>
<evidence type="ECO:0000313" key="2">
    <source>
        <dbReference type="Proteomes" id="UP000792457"/>
    </source>
</evidence>
<accession>A0A8K0KE88</accession>
<organism evidence="1 2">
    <name type="scientific">Ladona fulva</name>
    <name type="common">Scarce chaser dragonfly</name>
    <name type="synonym">Libellula fulva</name>
    <dbReference type="NCBI Taxonomy" id="123851"/>
    <lineage>
        <taxon>Eukaryota</taxon>
        <taxon>Metazoa</taxon>
        <taxon>Ecdysozoa</taxon>
        <taxon>Arthropoda</taxon>
        <taxon>Hexapoda</taxon>
        <taxon>Insecta</taxon>
        <taxon>Pterygota</taxon>
        <taxon>Palaeoptera</taxon>
        <taxon>Odonata</taxon>
        <taxon>Epiprocta</taxon>
        <taxon>Anisoptera</taxon>
        <taxon>Libelluloidea</taxon>
        <taxon>Libellulidae</taxon>
        <taxon>Ladona</taxon>
    </lineage>
</organism>
<dbReference type="AlphaFoldDB" id="A0A8K0KE88"/>